<protein>
    <recommendedName>
        <fullName evidence="3">Immediate-early protein 2</fullName>
    </recommendedName>
</protein>
<name>A0ABP9AS88_9ACTN</name>
<evidence type="ECO:0000313" key="2">
    <source>
        <dbReference type="Proteomes" id="UP001501147"/>
    </source>
</evidence>
<proteinExistence type="predicted"/>
<organism evidence="1 2">
    <name type="scientific">Streptomyces sanyensis</name>
    <dbReference type="NCBI Taxonomy" id="568869"/>
    <lineage>
        <taxon>Bacteria</taxon>
        <taxon>Bacillati</taxon>
        <taxon>Actinomycetota</taxon>
        <taxon>Actinomycetes</taxon>
        <taxon>Kitasatosporales</taxon>
        <taxon>Streptomycetaceae</taxon>
        <taxon>Streptomyces</taxon>
    </lineage>
</organism>
<gene>
    <name evidence="1" type="ORF">GCM10023329_39650</name>
</gene>
<dbReference type="SUPFAM" id="SSF55961">
    <property type="entry name" value="Bet v1-like"/>
    <property type="match status" value="1"/>
</dbReference>
<sequence length="152" mass="16211">MAVFRIGRTTALPAPECWRRVTDWEAHGAGVPATSVSVRGPLPVGEGSTVVARTGLGGRLGFDDPMEIVRWSPPSPGRAGVCRLEKRGRVVTGWASIEVHPTWSGSVVLWVEGLRVRGVPGLLDPLVAHAGRAVFGRALDRLLASPRRPAPE</sequence>
<dbReference type="Proteomes" id="UP001501147">
    <property type="component" value="Unassembled WGS sequence"/>
</dbReference>
<dbReference type="EMBL" id="BAABJV010000011">
    <property type="protein sequence ID" value="GAA4785185.1"/>
    <property type="molecule type" value="Genomic_DNA"/>
</dbReference>
<dbReference type="RefSeq" id="WP_345614755.1">
    <property type="nucleotide sequence ID" value="NZ_BAABJV010000011.1"/>
</dbReference>
<keyword evidence="2" id="KW-1185">Reference proteome</keyword>
<evidence type="ECO:0008006" key="3">
    <source>
        <dbReference type="Google" id="ProtNLM"/>
    </source>
</evidence>
<reference evidence="2" key="1">
    <citation type="journal article" date="2019" name="Int. J. Syst. Evol. Microbiol.">
        <title>The Global Catalogue of Microorganisms (GCM) 10K type strain sequencing project: providing services to taxonomists for standard genome sequencing and annotation.</title>
        <authorList>
            <consortium name="The Broad Institute Genomics Platform"/>
            <consortium name="The Broad Institute Genome Sequencing Center for Infectious Disease"/>
            <person name="Wu L."/>
            <person name="Ma J."/>
        </authorList>
    </citation>
    <scope>NUCLEOTIDE SEQUENCE [LARGE SCALE GENOMIC DNA]</scope>
    <source>
        <strain evidence="2">JCM 18324</strain>
    </source>
</reference>
<accession>A0ABP9AS88</accession>
<comment type="caution">
    <text evidence="1">The sequence shown here is derived from an EMBL/GenBank/DDBJ whole genome shotgun (WGS) entry which is preliminary data.</text>
</comment>
<evidence type="ECO:0000313" key="1">
    <source>
        <dbReference type="EMBL" id="GAA4785185.1"/>
    </source>
</evidence>